<feature type="region of interest" description="Disordered" evidence="1">
    <location>
        <begin position="165"/>
        <end position="190"/>
    </location>
</feature>
<evidence type="ECO:0000256" key="1">
    <source>
        <dbReference type="SAM" id="MobiDB-lite"/>
    </source>
</evidence>
<keyword evidence="3" id="KW-1185">Reference proteome</keyword>
<proteinExistence type="predicted"/>
<reference evidence="3" key="1">
    <citation type="journal article" date="2019" name="Int. J. Syst. Evol. Microbiol.">
        <title>The Global Catalogue of Microorganisms (GCM) 10K type strain sequencing project: providing services to taxonomists for standard genome sequencing and annotation.</title>
        <authorList>
            <consortium name="The Broad Institute Genomics Platform"/>
            <consortium name="The Broad Institute Genome Sequencing Center for Infectious Disease"/>
            <person name="Wu L."/>
            <person name="Ma J."/>
        </authorList>
    </citation>
    <scope>NUCLEOTIDE SEQUENCE [LARGE SCALE GENOMIC DNA]</scope>
    <source>
        <strain evidence="3">JCM 1365</strain>
    </source>
</reference>
<dbReference type="Proteomes" id="UP000623461">
    <property type="component" value="Unassembled WGS sequence"/>
</dbReference>
<feature type="region of interest" description="Disordered" evidence="1">
    <location>
        <begin position="1"/>
        <end position="24"/>
    </location>
</feature>
<evidence type="ECO:0000313" key="2">
    <source>
        <dbReference type="EMBL" id="GGM95006.1"/>
    </source>
</evidence>
<dbReference type="EMBL" id="BMNZ01000004">
    <property type="protein sequence ID" value="GGM95006.1"/>
    <property type="molecule type" value="Genomic_DNA"/>
</dbReference>
<gene>
    <name evidence="2" type="ORF">GCM10009721_21600</name>
</gene>
<protein>
    <submittedName>
        <fullName evidence="2">Uncharacterized protein</fullName>
    </submittedName>
</protein>
<organism evidence="2 3">
    <name type="scientific">Terrabacter tumescens</name>
    <dbReference type="NCBI Taxonomy" id="60443"/>
    <lineage>
        <taxon>Bacteria</taxon>
        <taxon>Bacillati</taxon>
        <taxon>Actinomycetota</taxon>
        <taxon>Actinomycetes</taxon>
        <taxon>Micrococcales</taxon>
        <taxon>Intrasporangiaceae</taxon>
        <taxon>Terrabacter</taxon>
    </lineage>
</organism>
<name>A0ABQ2HY77_9MICO</name>
<comment type="caution">
    <text evidence="2">The sequence shown here is derived from an EMBL/GenBank/DDBJ whole genome shotgun (WGS) entry which is preliminary data.</text>
</comment>
<feature type="compositionally biased region" description="Pro residues" evidence="1">
    <location>
        <begin position="174"/>
        <end position="190"/>
    </location>
</feature>
<accession>A0ABQ2HY77</accession>
<sequence length="190" mass="20055">MGIRSWFGLDRPEAPEPVRSGPPTTEQLLGALDSIEAQAREGRVPGVVLSRLLRVTRIVRQTLPRLDNLGLGSSQGFSVMATATDYLPVAIGNYLRLPRDWADTRPIAAGKSSVMLLVDQLDLLGTTMDKVYDAVCRADAEAIIVHGAFLEQKFGQASAGGALGLGPDPVQVAPQPPGPSLSPGPLAPPE</sequence>
<evidence type="ECO:0000313" key="3">
    <source>
        <dbReference type="Proteomes" id="UP000623461"/>
    </source>
</evidence>